<dbReference type="AlphaFoldDB" id="A0A834VGX9"/>
<accession>A0A834VGX9</accession>
<gene>
    <name evidence="12" type="ORF">Ptr86124_009871</name>
    <name evidence="11" type="ORF">PtrM4_038600</name>
</gene>
<dbReference type="PANTHER" id="PTHR11685">
    <property type="entry name" value="RBR FAMILY RING FINGER AND IBR DOMAIN-CONTAINING"/>
    <property type="match status" value="1"/>
</dbReference>
<dbReference type="OrthoDB" id="1431934at2759"/>
<keyword evidence="5" id="KW-0677">Repeat</keyword>
<feature type="compositionally biased region" description="Low complexity" evidence="9">
    <location>
        <begin position="263"/>
        <end position="272"/>
    </location>
</feature>
<evidence type="ECO:0000256" key="8">
    <source>
        <dbReference type="ARBA" id="ARBA00022833"/>
    </source>
</evidence>
<dbReference type="InterPro" id="IPR013083">
    <property type="entry name" value="Znf_RING/FYVE/PHD"/>
</dbReference>
<feature type="compositionally biased region" description="Polar residues" evidence="9">
    <location>
        <begin position="107"/>
        <end position="116"/>
    </location>
</feature>
<dbReference type="GO" id="GO:0061630">
    <property type="term" value="F:ubiquitin protein ligase activity"/>
    <property type="evidence" value="ECO:0007669"/>
    <property type="project" value="UniProtKB-EC"/>
</dbReference>
<evidence type="ECO:0000256" key="1">
    <source>
        <dbReference type="ARBA" id="ARBA00001798"/>
    </source>
</evidence>
<dbReference type="EC" id="2.3.2.31" evidence="2"/>
<organism evidence="11 13">
    <name type="scientific">Pyrenophora tritici-repentis</name>
    <dbReference type="NCBI Taxonomy" id="45151"/>
    <lineage>
        <taxon>Eukaryota</taxon>
        <taxon>Fungi</taxon>
        <taxon>Dikarya</taxon>
        <taxon>Ascomycota</taxon>
        <taxon>Pezizomycotina</taxon>
        <taxon>Dothideomycetes</taxon>
        <taxon>Pleosporomycetidae</taxon>
        <taxon>Pleosporales</taxon>
        <taxon>Pleosporineae</taxon>
        <taxon>Pleosporaceae</taxon>
        <taxon>Pyrenophora</taxon>
    </lineage>
</organism>
<comment type="catalytic activity">
    <reaction evidence="1">
        <text>[E2 ubiquitin-conjugating enzyme]-S-ubiquitinyl-L-cysteine + [acceptor protein]-L-lysine = [E2 ubiquitin-conjugating enzyme]-L-cysteine + [acceptor protein]-N(6)-ubiquitinyl-L-lysine.</text>
        <dbReference type="EC" id="2.3.2.31"/>
    </reaction>
</comment>
<evidence type="ECO:0000313" key="13">
    <source>
        <dbReference type="Proteomes" id="UP000245464"/>
    </source>
</evidence>
<feature type="region of interest" description="Disordered" evidence="9">
    <location>
        <begin position="1"/>
        <end position="289"/>
    </location>
</feature>
<dbReference type="GO" id="GO:0008270">
    <property type="term" value="F:zinc ion binding"/>
    <property type="evidence" value="ECO:0007669"/>
    <property type="project" value="UniProtKB-KW"/>
</dbReference>
<keyword evidence="14" id="KW-1185">Reference proteome</keyword>
<dbReference type="Proteomes" id="UP000245464">
    <property type="component" value="Chromosome 10"/>
</dbReference>
<evidence type="ECO:0000256" key="9">
    <source>
        <dbReference type="SAM" id="MobiDB-lite"/>
    </source>
</evidence>
<dbReference type="PROSITE" id="PS51873">
    <property type="entry name" value="TRIAD"/>
    <property type="match status" value="1"/>
</dbReference>
<proteinExistence type="predicted"/>
<evidence type="ECO:0000256" key="7">
    <source>
        <dbReference type="ARBA" id="ARBA00022786"/>
    </source>
</evidence>
<dbReference type="InterPro" id="IPR031127">
    <property type="entry name" value="E3_UB_ligase_RBR"/>
</dbReference>
<dbReference type="Gene3D" id="3.30.40.10">
    <property type="entry name" value="Zinc/RING finger domain, C3HC4 (zinc finger)"/>
    <property type="match status" value="1"/>
</dbReference>
<keyword evidence="3" id="KW-0808">Transferase</keyword>
<evidence type="ECO:0000256" key="5">
    <source>
        <dbReference type="ARBA" id="ARBA00022737"/>
    </source>
</evidence>
<reference evidence="14" key="4">
    <citation type="journal article" date="2022" name="Microb. Genom.">
        <title>A global pangenome for the wheat fungal pathogen Pyrenophora tritici-repentis and prediction of effector protein structural homology.</title>
        <authorList>
            <person name="Moolhuijzen P.M."/>
            <person name="See P.T."/>
            <person name="Shi G."/>
            <person name="Powell H.R."/>
            <person name="Cockram J."/>
            <person name="Jorgensen L.N."/>
            <person name="Benslimane H."/>
            <person name="Strelkov S.E."/>
            <person name="Turner J."/>
            <person name="Liu Z."/>
            <person name="Moffat C.S."/>
        </authorList>
    </citation>
    <scope>NUCLEOTIDE SEQUENCE [LARGE SCALE GENOMIC DNA]</scope>
</reference>
<feature type="compositionally biased region" description="Low complexity" evidence="9">
    <location>
        <begin position="234"/>
        <end position="249"/>
    </location>
</feature>
<feature type="compositionally biased region" description="Basic and acidic residues" evidence="9">
    <location>
        <begin position="86"/>
        <end position="106"/>
    </location>
</feature>
<protein>
    <recommendedName>
        <fullName evidence="2">RBR-type E3 ubiquitin transferase</fullName>
        <ecNumber evidence="2">2.3.2.31</ecNumber>
    </recommendedName>
</protein>
<dbReference type="EMBL" id="NRDI02000014">
    <property type="protein sequence ID" value="KAI1511467.1"/>
    <property type="molecule type" value="Genomic_DNA"/>
</dbReference>
<feature type="domain" description="RING-type" evidence="10">
    <location>
        <begin position="428"/>
        <end position="637"/>
    </location>
</feature>
<dbReference type="SMART" id="SM00647">
    <property type="entry name" value="IBR"/>
    <property type="match status" value="1"/>
</dbReference>
<feature type="region of interest" description="Disordered" evidence="9">
    <location>
        <begin position="324"/>
        <end position="365"/>
    </location>
</feature>
<evidence type="ECO:0000256" key="2">
    <source>
        <dbReference type="ARBA" id="ARBA00012251"/>
    </source>
</evidence>
<evidence type="ECO:0000256" key="3">
    <source>
        <dbReference type="ARBA" id="ARBA00022679"/>
    </source>
</evidence>
<dbReference type="InterPro" id="IPR044066">
    <property type="entry name" value="TRIAD_supradom"/>
</dbReference>
<comment type="caution">
    <text evidence="11">The sequence shown here is derived from an EMBL/GenBank/DDBJ whole genome shotgun (WGS) entry which is preliminary data.</text>
</comment>
<reference evidence="12" key="3">
    <citation type="journal article" date="2022" name="bioRxiv">
        <title>A global pangenome for the wheat fungal pathogen Pyrenophora tritici-repentis and prediction of effector protein structural homology.</title>
        <authorList>
            <person name="Moolhuijzen P."/>
            <person name="See P.T."/>
            <person name="Shi G."/>
            <person name="Powell H.R."/>
            <person name="Cockram J."/>
            <person name="Jorgensen L.N."/>
            <person name="Benslimane H."/>
            <person name="Strelkov S.E."/>
            <person name="Turner J."/>
            <person name="Liu Z."/>
            <person name="Moffat C.S."/>
        </authorList>
    </citation>
    <scope>NUCLEOTIDE SEQUENCE</scope>
    <source>
        <strain evidence="12">86-124</strain>
    </source>
</reference>
<dbReference type="Gene3D" id="1.20.120.1750">
    <property type="match status" value="1"/>
</dbReference>
<sequence length="637" mass="71855">MGSPADQLPTDDLRGVSHVPTRQAPSPRGFFTKGPHKASRQISLPPRNKFSFITRTPKKLVKETSPGGPQPSPDNKSGKDKRRIVKKEDPSTLRKEASSPVRKEDSSPASETSDSLVKTLDKLRLQPTTSSSHHRKDHSLPQASHRTADAAEAVENNMARRRSRRPARGERLHSNPHSRTQRSTGVVVIDDDSEDGSIPKRPKANLSSTNFFQAAEPSNQSSNRRQSRTDRRSTNFLQPTQPPNQSSNQRRYRRDRLLERSRSPYSSDSGSDAILTPESSETSHEDLSSRLAQLVEEEKDLLLAQRLQDEEFGLHVQGFERPNEAQQDAVGNAPSRGTFSKAKGQRKRVHTSRKRDIAHRGTQTNPIRIDSEQNEARTRIPVRARVQDYTARYGEPMDIDGMDPFKPQHAIRTYSKKSRDSEKKAPKRSRDCVVCGDSVQIVDLPSLADCDHQPETCTGCYSGWIAAQLQESGWREVKCPGDGCKVQLSYQEIQAYASPKTFQQYDTFITRAAVGDDPNFRWCRACDSGQFHISGVEGNIFRCVDCGHKACTVHENTWHEGETCEEYEYRTSGRKEREQRAQEEASLKAIGKLTKKCPGPGCTWNIQKNHGCDHMTCKFTERRKRCLANLLRFQMPI</sequence>
<keyword evidence="6" id="KW-0863">Zinc-finger</keyword>
<evidence type="ECO:0000313" key="14">
    <source>
        <dbReference type="Proteomes" id="UP000249757"/>
    </source>
</evidence>
<dbReference type="Proteomes" id="UP000249757">
    <property type="component" value="Unassembled WGS sequence"/>
</dbReference>
<keyword evidence="7" id="KW-0833">Ubl conjugation pathway</keyword>
<name>A0A834VGX9_9PLEO</name>
<dbReference type="GO" id="GO:0016567">
    <property type="term" value="P:protein ubiquitination"/>
    <property type="evidence" value="ECO:0007669"/>
    <property type="project" value="InterPro"/>
</dbReference>
<dbReference type="SUPFAM" id="SSF57850">
    <property type="entry name" value="RING/U-box"/>
    <property type="match status" value="3"/>
</dbReference>
<dbReference type="InterPro" id="IPR002867">
    <property type="entry name" value="IBR_dom"/>
</dbReference>
<evidence type="ECO:0000256" key="6">
    <source>
        <dbReference type="ARBA" id="ARBA00022771"/>
    </source>
</evidence>
<dbReference type="Pfam" id="PF01485">
    <property type="entry name" value="IBR"/>
    <property type="match status" value="1"/>
</dbReference>
<reference evidence="11" key="1">
    <citation type="journal article" date="2018" name="BMC Genomics">
        <title>Comparative genomics of the wheat fungal pathogen Pyrenophora tritici-repentis reveals chromosomal variations and genome plasticity.</title>
        <authorList>
            <person name="Moolhuijzen P."/>
            <person name="See P.T."/>
            <person name="Hane J.K."/>
            <person name="Shi G."/>
            <person name="Liu Z."/>
            <person name="Oliver R.P."/>
            <person name="Moffat C.S."/>
        </authorList>
    </citation>
    <scope>NUCLEOTIDE SEQUENCE [LARGE SCALE GENOMIC DNA]</scope>
    <source>
        <strain evidence="11">M4</strain>
    </source>
</reference>
<evidence type="ECO:0000259" key="10">
    <source>
        <dbReference type="PROSITE" id="PS51873"/>
    </source>
</evidence>
<evidence type="ECO:0000256" key="4">
    <source>
        <dbReference type="ARBA" id="ARBA00022723"/>
    </source>
</evidence>
<keyword evidence="8" id="KW-0862">Zinc</keyword>
<dbReference type="CDD" id="cd20335">
    <property type="entry name" value="BRcat_RBR"/>
    <property type="match status" value="1"/>
</dbReference>
<dbReference type="EMBL" id="NQIK02000010">
    <property type="protein sequence ID" value="KAF7564426.1"/>
    <property type="molecule type" value="Genomic_DNA"/>
</dbReference>
<feature type="compositionally biased region" description="Basic residues" evidence="9">
    <location>
        <begin position="343"/>
        <end position="353"/>
    </location>
</feature>
<evidence type="ECO:0000313" key="11">
    <source>
        <dbReference type="EMBL" id="KAF7564426.1"/>
    </source>
</evidence>
<reference evidence="12" key="2">
    <citation type="submission" date="2021-05" db="EMBL/GenBank/DDBJ databases">
        <authorList>
            <person name="Moolhuijzen P.M."/>
            <person name="Moffat C.S."/>
        </authorList>
    </citation>
    <scope>NUCLEOTIDE SEQUENCE</scope>
    <source>
        <strain evidence="12">86-124</strain>
    </source>
</reference>
<keyword evidence="4" id="KW-0479">Metal-binding</keyword>
<evidence type="ECO:0000313" key="12">
    <source>
        <dbReference type="EMBL" id="KAI1511467.1"/>
    </source>
</evidence>